<accession>A0ABW4YQY1</accession>
<comment type="caution">
    <text evidence="2">The sequence shown here is derived from an EMBL/GenBank/DDBJ whole genome shotgun (WGS) entry which is preliminary data.</text>
</comment>
<feature type="domain" description="DUF5659" evidence="1">
    <location>
        <begin position="7"/>
        <end position="56"/>
    </location>
</feature>
<dbReference type="InterPro" id="IPR043718">
    <property type="entry name" value="DUF5659"/>
</dbReference>
<protein>
    <submittedName>
        <fullName evidence="2">DUF5659 domain-containing protein</fullName>
    </submittedName>
</protein>
<keyword evidence="3" id="KW-1185">Reference proteome</keyword>
<proteinExistence type="predicted"/>
<reference evidence="3" key="1">
    <citation type="journal article" date="2019" name="Int. J. Syst. Evol. Microbiol.">
        <title>The Global Catalogue of Microorganisms (GCM) 10K type strain sequencing project: providing services to taxonomists for standard genome sequencing and annotation.</title>
        <authorList>
            <consortium name="The Broad Institute Genomics Platform"/>
            <consortium name="The Broad Institute Genome Sequencing Center for Infectious Disease"/>
            <person name="Wu L."/>
            <person name="Ma J."/>
        </authorList>
    </citation>
    <scope>NUCLEOTIDE SEQUENCE [LARGE SCALE GENOMIC DNA]</scope>
    <source>
        <strain evidence="3">GH52</strain>
    </source>
</reference>
<sequence>MRLHDTDYFYCYDMKLFDYLSNIGFRFITKARNINDNRIFSLFERTNELEMYLDKWMELKTM</sequence>
<evidence type="ECO:0000313" key="3">
    <source>
        <dbReference type="Proteomes" id="UP001597362"/>
    </source>
</evidence>
<gene>
    <name evidence="2" type="ORF">ACFSJH_20840</name>
</gene>
<name>A0ABW4YQY1_9BACL</name>
<dbReference type="EMBL" id="JBHUHO010000050">
    <property type="protein sequence ID" value="MFD2118149.1"/>
    <property type="molecule type" value="Genomic_DNA"/>
</dbReference>
<dbReference type="RefSeq" id="WP_377775791.1">
    <property type="nucleotide sequence ID" value="NZ_JBHUHO010000050.1"/>
</dbReference>
<dbReference type="Proteomes" id="UP001597362">
    <property type="component" value="Unassembled WGS sequence"/>
</dbReference>
<evidence type="ECO:0000259" key="1">
    <source>
        <dbReference type="Pfam" id="PF18903"/>
    </source>
</evidence>
<dbReference type="Pfam" id="PF18903">
    <property type="entry name" value="DUF5659"/>
    <property type="match status" value="1"/>
</dbReference>
<evidence type="ECO:0000313" key="2">
    <source>
        <dbReference type="EMBL" id="MFD2118149.1"/>
    </source>
</evidence>
<organism evidence="2 3">
    <name type="scientific">Paenibacillus yanchengensis</name>
    <dbReference type="NCBI Taxonomy" id="2035833"/>
    <lineage>
        <taxon>Bacteria</taxon>
        <taxon>Bacillati</taxon>
        <taxon>Bacillota</taxon>
        <taxon>Bacilli</taxon>
        <taxon>Bacillales</taxon>
        <taxon>Paenibacillaceae</taxon>
        <taxon>Paenibacillus</taxon>
    </lineage>
</organism>